<evidence type="ECO:0000313" key="1">
    <source>
        <dbReference type="EMBL" id="TFK73541.1"/>
    </source>
</evidence>
<protein>
    <submittedName>
        <fullName evidence="1">Uncharacterized protein</fullName>
    </submittedName>
</protein>
<reference evidence="1 2" key="1">
    <citation type="journal article" date="2019" name="Nat. Ecol. Evol.">
        <title>Megaphylogeny resolves global patterns of mushroom evolution.</title>
        <authorList>
            <person name="Varga T."/>
            <person name="Krizsan K."/>
            <person name="Foldi C."/>
            <person name="Dima B."/>
            <person name="Sanchez-Garcia M."/>
            <person name="Sanchez-Ramirez S."/>
            <person name="Szollosi G.J."/>
            <person name="Szarkandi J.G."/>
            <person name="Papp V."/>
            <person name="Albert L."/>
            <person name="Andreopoulos W."/>
            <person name="Angelini C."/>
            <person name="Antonin V."/>
            <person name="Barry K.W."/>
            <person name="Bougher N.L."/>
            <person name="Buchanan P."/>
            <person name="Buyck B."/>
            <person name="Bense V."/>
            <person name="Catcheside P."/>
            <person name="Chovatia M."/>
            <person name="Cooper J."/>
            <person name="Damon W."/>
            <person name="Desjardin D."/>
            <person name="Finy P."/>
            <person name="Geml J."/>
            <person name="Haridas S."/>
            <person name="Hughes K."/>
            <person name="Justo A."/>
            <person name="Karasinski D."/>
            <person name="Kautmanova I."/>
            <person name="Kiss B."/>
            <person name="Kocsube S."/>
            <person name="Kotiranta H."/>
            <person name="LaButti K.M."/>
            <person name="Lechner B.E."/>
            <person name="Liimatainen K."/>
            <person name="Lipzen A."/>
            <person name="Lukacs Z."/>
            <person name="Mihaltcheva S."/>
            <person name="Morgado L.N."/>
            <person name="Niskanen T."/>
            <person name="Noordeloos M.E."/>
            <person name="Ohm R.A."/>
            <person name="Ortiz-Santana B."/>
            <person name="Ovrebo C."/>
            <person name="Racz N."/>
            <person name="Riley R."/>
            <person name="Savchenko A."/>
            <person name="Shiryaev A."/>
            <person name="Soop K."/>
            <person name="Spirin V."/>
            <person name="Szebenyi C."/>
            <person name="Tomsovsky M."/>
            <person name="Tulloss R.E."/>
            <person name="Uehling J."/>
            <person name="Grigoriev I.V."/>
            <person name="Vagvolgyi C."/>
            <person name="Papp T."/>
            <person name="Martin F.M."/>
            <person name="Miettinen O."/>
            <person name="Hibbett D.S."/>
            <person name="Nagy L.G."/>
        </authorList>
    </citation>
    <scope>NUCLEOTIDE SEQUENCE [LARGE SCALE GENOMIC DNA]</scope>
    <source>
        <strain evidence="1 2">NL-1719</strain>
    </source>
</reference>
<evidence type="ECO:0000313" key="2">
    <source>
        <dbReference type="Proteomes" id="UP000308600"/>
    </source>
</evidence>
<dbReference type="Proteomes" id="UP000308600">
    <property type="component" value="Unassembled WGS sequence"/>
</dbReference>
<keyword evidence="2" id="KW-1185">Reference proteome</keyword>
<dbReference type="EMBL" id="ML208275">
    <property type="protein sequence ID" value="TFK73541.1"/>
    <property type="molecule type" value="Genomic_DNA"/>
</dbReference>
<accession>A0ACD3B6K2</accession>
<gene>
    <name evidence="1" type="ORF">BDN72DRAFT_186947</name>
</gene>
<name>A0ACD3B6K2_9AGAR</name>
<proteinExistence type="predicted"/>
<organism evidence="1 2">
    <name type="scientific">Pluteus cervinus</name>
    <dbReference type="NCBI Taxonomy" id="181527"/>
    <lineage>
        <taxon>Eukaryota</taxon>
        <taxon>Fungi</taxon>
        <taxon>Dikarya</taxon>
        <taxon>Basidiomycota</taxon>
        <taxon>Agaricomycotina</taxon>
        <taxon>Agaricomycetes</taxon>
        <taxon>Agaricomycetidae</taxon>
        <taxon>Agaricales</taxon>
        <taxon>Pluteineae</taxon>
        <taxon>Pluteaceae</taxon>
        <taxon>Pluteus</taxon>
    </lineage>
</organism>
<sequence>MVLSSTGNGRRGHRGELSRTPMAETSRSRAQPPVPTQMKSPDALKINEQDFRYSDLRPALGNYEFSAWPNNVYEPTHRDHCEALSSSRSPRTQEKPEDPVQGRKKSLGDGMGKGYAQKFKPRFAYLVVCSRSTCIRPMAIPTFIADTPVKEPSFSVLAPFVVFRHARGCRDAWFCNKLFFQRICAVNRNGF</sequence>